<keyword evidence="4" id="KW-0547">Nucleotide-binding</keyword>
<evidence type="ECO:0000256" key="6">
    <source>
        <dbReference type="ARBA" id="ARBA00022833"/>
    </source>
</evidence>
<accession>A0A660SGF7</accession>
<dbReference type="InterPro" id="IPR027417">
    <property type="entry name" value="P-loop_NTPase"/>
</dbReference>
<evidence type="ECO:0000256" key="7">
    <source>
        <dbReference type="ARBA" id="ARBA00023134"/>
    </source>
</evidence>
<dbReference type="AlphaFoldDB" id="A0A660SGF7"/>
<evidence type="ECO:0000256" key="2">
    <source>
        <dbReference type="ARBA" id="ARBA00022596"/>
    </source>
</evidence>
<dbReference type="GO" id="GO:0016151">
    <property type="term" value="F:nickel cation binding"/>
    <property type="evidence" value="ECO:0007669"/>
    <property type="project" value="InterPro"/>
</dbReference>
<keyword evidence="5" id="KW-0378">Hydrolase</keyword>
<dbReference type="GO" id="GO:0051604">
    <property type="term" value="P:protein maturation"/>
    <property type="evidence" value="ECO:0007669"/>
    <property type="project" value="InterPro"/>
</dbReference>
<evidence type="ECO:0000256" key="1">
    <source>
        <dbReference type="ARBA" id="ARBA00006211"/>
    </source>
</evidence>
<reference evidence="9 10" key="1">
    <citation type="submission" date="2018-06" db="EMBL/GenBank/DDBJ databases">
        <title>Extensive metabolic versatility and redundancy in microbially diverse, dynamic hydrothermal sediments.</title>
        <authorList>
            <person name="Dombrowski N."/>
            <person name="Teske A."/>
            <person name="Baker B.J."/>
        </authorList>
    </citation>
    <scope>NUCLEOTIDE SEQUENCE [LARGE SCALE GENOMIC DNA]</scope>
    <source>
        <strain evidence="9">B36_G15</strain>
    </source>
</reference>
<dbReference type="PANTHER" id="PTHR30134">
    <property type="entry name" value="HYDROGENASE PROTEIN ASSEMBLY PROTEIN, NICKEL CHAPERONE"/>
    <property type="match status" value="1"/>
</dbReference>
<dbReference type="EMBL" id="QNBE01000060">
    <property type="protein sequence ID" value="RKX69909.1"/>
    <property type="molecule type" value="Genomic_DNA"/>
</dbReference>
<dbReference type="SUPFAM" id="SSF52540">
    <property type="entry name" value="P-loop containing nucleoside triphosphate hydrolases"/>
    <property type="match status" value="1"/>
</dbReference>
<dbReference type="GO" id="GO:0008270">
    <property type="term" value="F:zinc ion binding"/>
    <property type="evidence" value="ECO:0007669"/>
    <property type="project" value="TreeGrafter"/>
</dbReference>
<dbReference type="GO" id="GO:0005525">
    <property type="term" value="F:GTP binding"/>
    <property type="evidence" value="ECO:0007669"/>
    <property type="project" value="UniProtKB-KW"/>
</dbReference>
<sequence>MKRIKIDEAILSANDLIARENRAIFDRHRALVLNIISAPGAGKTSLIRSTIEKLSDLRIVVIEGDITGSLDAQRLEDITPHILQINTGSACHLDARMIRSALDYLPPGPIDLILIENVGNLVCPAEFRVGEDHKIALISTAEGDDKPLKYPLLFQLASLLLINKIDLLPHTDFSIDRAIRWAGQINPKIETITLSCKTGEGLERWIEWISRHLNAKG</sequence>
<keyword evidence="6" id="KW-0862">Zinc</keyword>
<evidence type="ECO:0000313" key="9">
    <source>
        <dbReference type="EMBL" id="RKX69909.1"/>
    </source>
</evidence>
<organism evidence="9 10">
    <name type="scientific">candidate division WOR-3 bacterium</name>
    <dbReference type="NCBI Taxonomy" id="2052148"/>
    <lineage>
        <taxon>Bacteria</taxon>
        <taxon>Bacteria division WOR-3</taxon>
    </lineage>
</organism>
<dbReference type="Gene3D" id="3.40.50.300">
    <property type="entry name" value="P-loop containing nucleotide triphosphate hydrolases"/>
    <property type="match status" value="1"/>
</dbReference>
<dbReference type="NCBIfam" id="TIGR00073">
    <property type="entry name" value="hypB"/>
    <property type="match status" value="1"/>
</dbReference>
<keyword evidence="3" id="KW-0479">Metal-binding</keyword>
<evidence type="ECO:0000256" key="5">
    <source>
        <dbReference type="ARBA" id="ARBA00022801"/>
    </source>
</evidence>
<gene>
    <name evidence="9" type="primary">hypB</name>
    <name evidence="9" type="ORF">DRP53_06660</name>
</gene>
<name>A0A660SGF7_UNCW3</name>
<evidence type="ECO:0000313" key="10">
    <source>
        <dbReference type="Proteomes" id="UP000268469"/>
    </source>
</evidence>
<feature type="domain" description="CobW/HypB/UreG nucleotide-binding" evidence="8">
    <location>
        <begin position="33"/>
        <end position="191"/>
    </location>
</feature>
<evidence type="ECO:0000256" key="3">
    <source>
        <dbReference type="ARBA" id="ARBA00022723"/>
    </source>
</evidence>
<evidence type="ECO:0000256" key="4">
    <source>
        <dbReference type="ARBA" id="ARBA00022741"/>
    </source>
</evidence>
<dbReference type="PANTHER" id="PTHR30134:SF2">
    <property type="entry name" value="HYDROGENASE MATURATION FACTOR HYPB"/>
    <property type="match status" value="1"/>
</dbReference>
<proteinExistence type="inferred from homology"/>
<evidence type="ECO:0000259" key="8">
    <source>
        <dbReference type="Pfam" id="PF02492"/>
    </source>
</evidence>
<dbReference type="Proteomes" id="UP000268469">
    <property type="component" value="Unassembled WGS sequence"/>
</dbReference>
<keyword evidence="2" id="KW-0533">Nickel</keyword>
<dbReference type="PIRSF" id="PIRSF005624">
    <property type="entry name" value="Ni-bind_GTPase"/>
    <property type="match status" value="1"/>
</dbReference>
<dbReference type="InterPro" id="IPR004392">
    <property type="entry name" value="Hyd_mat_HypB"/>
</dbReference>
<comment type="caution">
    <text evidence="9">The sequence shown here is derived from an EMBL/GenBank/DDBJ whole genome shotgun (WGS) entry which is preliminary data.</text>
</comment>
<dbReference type="GO" id="GO:0003924">
    <property type="term" value="F:GTPase activity"/>
    <property type="evidence" value="ECO:0007669"/>
    <property type="project" value="InterPro"/>
</dbReference>
<dbReference type="Pfam" id="PF02492">
    <property type="entry name" value="cobW"/>
    <property type="match status" value="1"/>
</dbReference>
<keyword evidence="7" id="KW-0342">GTP-binding</keyword>
<protein>
    <submittedName>
        <fullName evidence="9">Hydrogenase accessory protein HypB</fullName>
    </submittedName>
</protein>
<comment type="similarity">
    <text evidence="1">Belongs to the SIMIBI class G3E GTPase family. HypB/HupM subfamily.</text>
</comment>
<dbReference type="InterPro" id="IPR003495">
    <property type="entry name" value="CobW/HypB/UreG_nucleotide-bd"/>
</dbReference>